<accession>A0A402D6F2</accession>
<protein>
    <submittedName>
        <fullName evidence="1">Uncharacterized protein</fullName>
    </submittedName>
</protein>
<name>A0A402D6F2_9BACT</name>
<dbReference type="Pfam" id="PF10049">
    <property type="entry name" value="DUF2283"/>
    <property type="match status" value="1"/>
</dbReference>
<reference evidence="1 2" key="1">
    <citation type="journal article" date="2019" name="Int. J. Syst. Evol. Microbiol.">
        <title>Capsulimonas corticalis gen. nov., sp. nov., an aerobic capsulated bacterium, of a novel bacterial order, Capsulimonadales ord. nov., of the class Armatimonadia of the phylum Armatimonadetes.</title>
        <authorList>
            <person name="Li J."/>
            <person name="Kudo C."/>
            <person name="Tonouchi A."/>
        </authorList>
    </citation>
    <scope>NUCLEOTIDE SEQUENCE [LARGE SCALE GENOMIC DNA]</scope>
    <source>
        <strain evidence="1 2">AX-7</strain>
    </source>
</reference>
<evidence type="ECO:0000313" key="1">
    <source>
        <dbReference type="EMBL" id="BDI32006.1"/>
    </source>
</evidence>
<evidence type="ECO:0000313" key="2">
    <source>
        <dbReference type="Proteomes" id="UP000287394"/>
    </source>
</evidence>
<keyword evidence="2" id="KW-1185">Reference proteome</keyword>
<proteinExistence type="predicted"/>
<organism evidence="1 2">
    <name type="scientific">Capsulimonas corticalis</name>
    <dbReference type="NCBI Taxonomy" id="2219043"/>
    <lineage>
        <taxon>Bacteria</taxon>
        <taxon>Bacillati</taxon>
        <taxon>Armatimonadota</taxon>
        <taxon>Armatimonadia</taxon>
        <taxon>Capsulimonadales</taxon>
        <taxon>Capsulimonadaceae</taxon>
        <taxon>Capsulimonas</taxon>
    </lineage>
</organism>
<dbReference type="Proteomes" id="UP000287394">
    <property type="component" value="Chromosome"/>
</dbReference>
<dbReference type="KEGG" id="ccot:CCAX7_40570"/>
<sequence length="80" mass="8691">MSITPIMKVTYDSQSDRVRILFSNAPIERSAAEAAGLTLDYDDKGHVVGLELAQASLRMHDPRAVEFVEESDAIANEGVA</sequence>
<gene>
    <name evidence="1" type="ORF">CCAX7_40570</name>
</gene>
<dbReference type="AlphaFoldDB" id="A0A402D6F2"/>
<dbReference type="InterPro" id="IPR019270">
    <property type="entry name" value="DUF2283"/>
</dbReference>
<dbReference type="EMBL" id="AP025739">
    <property type="protein sequence ID" value="BDI32006.1"/>
    <property type="molecule type" value="Genomic_DNA"/>
</dbReference>